<keyword evidence="2" id="KW-1185">Reference proteome</keyword>
<protein>
    <submittedName>
        <fullName evidence="1">Uncharacterized protein</fullName>
    </submittedName>
</protein>
<comment type="caution">
    <text evidence="1">The sequence shown here is derived from an EMBL/GenBank/DDBJ whole genome shotgun (WGS) entry which is preliminary data.</text>
</comment>
<dbReference type="AlphaFoldDB" id="A0A210PGW8"/>
<dbReference type="OrthoDB" id="26525at2759"/>
<sequence>MESTEERKRRIYGPIRNLQVEEIRTRLSKSCVLKPGEYNYTDDKLKAVNYGTSYDTDFSGAIPDPSNKQEQKGQLTHHFELGNDSGANVDVKTYQDSTTKTDFQEKPWCKLEMVEGDKNINWPDMAPRYMTSRKTENSEYASNYNPGLEKSSGKAALFPRLNTSKMQLPIDQTRFKRHRGTNITLGSDNPSIFSESQRVYGVGDAVQGHSLAFSPEEQATTQVSKAMKELGRTSHVFRYGDYDGIKGNYDTTVNDEFGPRTLPPAETAARALKAADKAREQAELKGEELPSSKIGVTLPDDNTRTSHLAAYARDVIVPDVFKGAADGKTYQSSAHFKFGHDPTTLHSMYGKDYALAAMAKRGPPQQTPTKAAGNILQNDPAYSAFGSTSNNVDYSYQPAQPYRNAEGKTLMEVNLDKRDHDNIIMSYDLNRHAQDRQRSLAHSDYVRPPPGFKAVGQLFDAGVSYDYLTPDDALPYPGLNKMQSEAKNNYIGTFMTGGHATGRRLQKDAQTRSRLSDGKSTHFVVGYNPTDFTTETQIKYLGEKKNDQGLKPAGKTENVAPVKFTSLTISENTQDLRAADPKTVSNNESLMARAAYASPQPEHAMRTSVMKADFKPLPERRFTDAQVRTMRDMNTKVGKEIATTHLFHTDNSGRNNFQTTAMNDFIKPETMTGQKFLAAR</sequence>
<dbReference type="EMBL" id="NEDP02076710">
    <property type="protein sequence ID" value="OWF35734.1"/>
    <property type="molecule type" value="Genomic_DNA"/>
</dbReference>
<organism evidence="1 2">
    <name type="scientific">Mizuhopecten yessoensis</name>
    <name type="common">Japanese scallop</name>
    <name type="synonym">Patinopecten yessoensis</name>
    <dbReference type="NCBI Taxonomy" id="6573"/>
    <lineage>
        <taxon>Eukaryota</taxon>
        <taxon>Metazoa</taxon>
        <taxon>Spiralia</taxon>
        <taxon>Lophotrochozoa</taxon>
        <taxon>Mollusca</taxon>
        <taxon>Bivalvia</taxon>
        <taxon>Autobranchia</taxon>
        <taxon>Pteriomorphia</taxon>
        <taxon>Pectinida</taxon>
        <taxon>Pectinoidea</taxon>
        <taxon>Pectinidae</taxon>
        <taxon>Mizuhopecten</taxon>
    </lineage>
</organism>
<evidence type="ECO:0000313" key="2">
    <source>
        <dbReference type="Proteomes" id="UP000242188"/>
    </source>
</evidence>
<proteinExistence type="predicted"/>
<gene>
    <name evidence="1" type="ORF">KP79_PYT10572</name>
</gene>
<evidence type="ECO:0000313" key="1">
    <source>
        <dbReference type="EMBL" id="OWF35734.1"/>
    </source>
</evidence>
<dbReference type="Proteomes" id="UP000242188">
    <property type="component" value="Unassembled WGS sequence"/>
</dbReference>
<accession>A0A210PGW8</accession>
<reference evidence="1 2" key="1">
    <citation type="journal article" date="2017" name="Nat. Ecol. Evol.">
        <title>Scallop genome provides insights into evolution of bilaterian karyotype and development.</title>
        <authorList>
            <person name="Wang S."/>
            <person name="Zhang J."/>
            <person name="Jiao W."/>
            <person name="Li J."/>
            <person name="Xun X."/>
            <person name="Sun Y."/>
            <person name="Guo X."/>
            <person name="Huan P."/>
            <person name="Dong B."/>
            <person name="Zhang L."/>
            <person name="Hu X."/>
            <person name="Sun X."/>
            <person name="Wang J."/>
            <person name="Zhao C."/>
            <person name="Wang Y."/>
            <person name="Wang D."/>
            <person name="Huang X."/>
            <person name="Wang R."/>
            <person name="Lv J."/>
            <person name="Li Y."/>
            <person name="Zhang Z."/>
            <person name="Liu B."/>
            <person name="Lu W."/>
            <person name="Hui Y."/>
            <person name="Liang J."/>
            <person name="Zhou Z."/>
            <person name="Hou R."/>
            <person name="Li X."/>
            <person name="Liu Y."/>
            <person name="Li H."/>
            <person name="Ning X."/>
            <person name="Lin Y."/>
            <person name="Zhao L."/>
            <person name="Xing Q."/>
            <person name="Dou J."/>
            <person name="Li Y."/>
            <person name="Mao J."/>
            <person name="Guo H."/>
            <person name="Dou H."/>
            <person name="Li T."/>
            <person name="Mu C."/>
            <person name="Jiang W."/>
            <person name="Fu Q."/>
            <person name="Fu X."/>
            <person name="Miao Y."/>
            <person name="Liu J."/>
            <person name="Yu Q."/>
            <person name="Li R."/>
            <person name="Liao H."/>
            <person name="Li X."/>
            <person name="Kong Y."/>
            <person name="Jiang Z."/>
            <person name="Chourrout D."/>
            <person name="Li R."/>
            <person name="Bao Z."/>
        </authorList>
    </citation>
    <scope>NUCLEOTIDE SEQUENCE [LARGE SCALE GENOMIC DNA]</scope>
    <source>
        <strain evidence="1 2">PY_sf001</strain>
    </source>
</reference>
<name>A0A210PGW8_MIZYE</name>